<dbReference type="SUPFAM" id="SSF69593">
    <property type="entry name" value="Glycerol-3-phosphate (1)-acyltransferase"/>
    <property type="match status" value="1"/>
</dbReference>
<protein>
    <submittedName>
        <fullName evidence="10">1-acyl-sn-glycerol-3-phosphate acyltransferase</fullName>
    </submittedName>
</protein>
<dbReference type="OrthoDB" id="9806880at2"/>
<keyword evidence="6 8" id="KW-0472">Membrane</keyword>
<evidence type="ECO:0000313" key="11">
    <source>
        <dbReference type="Proteomes" id="UP000241074"/>
    </source>
</evidence>
<evidence type="ECO:0000256" key="7">
    <source>
        <dbReference type="ARBA" id="ARBA00023315"/>
    </source>
</evidence>
<dbReference type="EMBL" id="CP027860">
    <property type="protein sequence ID" value="AVQ00192.1"/>
    <property type="molecule type" value="Genomic_DNA"/>
</dbReference>
<dbReference type="GO" id="GO:0016020">
    <property type="term" value="C:membrane"/>
    <property type="evidence" value="ECO:0007669"/>
    <property type="project" value="UniProtKB-SubCell"/>
</dbReference>
<evidence type="ECO:0000256" key="3">
    <source>
        <dbReference type="ARBA" id="ARBA00022692"/>
    </source>
</evidence>
<name>A0A2P1PZB1_9GAMM</name>
<dbReference type="AlphaFoldDB" id="A0A2P1PZB1"/>
<dbReference type="KEGG" id="xba:C7S18_19100"/>
<feature type="domain" description="Phospholipid/glycerol acyltransferase" evidence="9">
    <location>
        <begin position="87"/>
        <end position="199"/>
    </location>
</feature>
<dbReference type="PANTHER" id="PTHR23063">
    <property type="entry name" value="PHOSPHOLIPID ACYLTRANSFERASE"/>
    <property type="match status" value="1"/>
</dbReference>
<evidence type="ECO:0000256" key="5">
    <source>
        <dbReference type="ARBA" id="ARBA00023098"/>
    </source>
</evidence>
<evidence type="ECO:0000256" key="6">
    <source>
        <dbReference type="ARBA" id="ARBA00023136"/>
    </source>
</evidence>
<evidence type="ECO:0000313" key="10">
    <source>
        <dbReference type="EMBL" id="AVQ00192.1"/>
    </source>
</evidence>
<evidence type="ECO:0000256" key="2">
    <source>
        <dbReference type="ARBA" id="ARBA00022679"/>
    </source>
</evidence>
<keyword evidence="2 10" id="KW-0808">Transferase</keyword>
<dbReference type="CDD" id="cd07989">
    <property type="entry name" value="LPLAT_AGPAT-like"/>
    <property type="match status" value="1"/>
</dbReference>
<organism evidence="10 11">
    <name type="scientific">Ahniella affigens</name>
    <dbReference type="NCBI Taxonomy" id="2021234"/>
    <lineage>
        <taxon>Bacteria</taxon>
        <taxon>Pseudomonadati</taxon>
        <taxon>Pseudomonadota</taxon>
        <taxon>Gammaproteobacteria</taxon>
        <taxon>Lysobacterales</taxon>
        <taxon>Rhodanobacteraceae</taxon>
        <taxon>Ahniella</taxon>
    </lineage>
</organism>
<comment type="subcellular location">
    <subcellularLocation>
        <location evidence="1">Membrane</location>
    </subcellularLocation>
</comment>
<gene>
    <name evidence="10" type="ORF">C7S18_19100</name>
</gene>
<reference evidence="10 11" key="1">
    <citation type="submission" date="2018-03" db="EMBL/GenBank/DDBJ databases">
        <title>Ahniella affigens gen. nov., sp. nov., a gammaproteobacterium isolated from sandy soil near a stream.</title>
        <authorList>
            <person name="Ko Y."/>
            <person name="Kim J.-H."/>
        </authorList>
    </citation>
    <scope>NUCLEOTIDE SEQUENCE [LARGE SCALE GENOMIC DNA]</scope>
    <source>
        <strain evidence="10 11">D13</strain>
    </source>
</reference>
<dbReference type="PANTHER" id="PTHR23063:SF52">
    <property type="entry name" value="LYSOPHOSPHATIDYLCHOLINE ACYLTRANSFERASE"/>
    <property type="match status" value="1"/>
</dbReference>
<feature type="transmembrane region" description="Helical" evidence="8">
    <location>
        <begin position="26"/>
        <end position="46"/>
    </location>
</feature>
<dbReference type="GO" id="GO:0006629">
    <property type="term" value="P:lipid metabolic process"/>
    <property type="evidence" value="ECO:0007669"/>
    <property type="project" value="UniProtKB-KW"/>
</dbReference>
<evidence type="ECO:0000256" key="8">
    <source>
        <dbReference type="SAM" id="Phobius"/>
    </source>
</evidence>
<reference evidence="10 11" key="2">
    <citation type="submission" date="2018-03" db="EMBL/GenBank/DDBJ databases">
        <authorList>
            <person name="Keele B.F."/>
        </authorList>
    </citation>
    <scope>NUCLEOTIDE SEQUENCE [LARGE SCALE GENOMIC DNA]</scope>
    <source>
        <strain evidence="10 11">D13</strain>
    </source>
</reference>
<dbReference type="Pfam" id="PF01553">
    <property type="entry name" value="Acyltransferase"/>
    <property type="match status" value="1"/>
</dbReference>
<dbReference type="Proteomes" id="UP000241074">
    <property type="component" value="Chromosome"/>
</dbReference>
<dbReference type="RefSeq" id="WP_106894109.1">
    <property type="nucleotide sequence ID" value="NZ_CP027860.1"/>
</dbReference>
<keyword evidence="5" id="KW-0443">Lipid metabolism</keyword>
<evidence type="ECO:0000259" key="9">
    <source>
        <dbReference type="SMART" id="SM00563"/>
    </source>
</evidence>
<evidence type="ECO:0000256" key="4">
    <source>
        <dbReference type="ARBA" id="ARBA00022989"/>
    </source>
</evidence>
<dbReference type="GO" id="GO:0016746">
    <property type="term" value="F:acyltransferase activity"/>
    <property type="evidence" value="ECO:0007669"/>
    <property type="project" value="UniProtKB-KW"/>
</dbReference>
<sequence>MSDLPPDFSHSPIRRFVRYGYRLPMLIWHLFVHLPVVLFLISPIGASMRTASGERLDHRAIRWWQGNLMRVFGFRPRRIGEPRGGTTFFVANHCSWLDITLLHSQRAVSFVAKAEIARWPVVGWLASRAGTIYHQRGSNSSFARVAELMVVRLQEGADVGVFPEGGTGAVDHVRTFHARIFQTCYDADVPAQPVALRYARGAEPAREVAFRDNESFFANFWRLLGNPGCEAEVHFLPIIAPNPEGRRKMSDQARRQIIAALAFATPDAAGEAASDELDPLLEK</sequence>
<dbReference type="InterPro" id="IPR002123">
    <property type="entry name" value="Plipid/glycerol_acylTrfase"/>
</dbReference>
<keyword evidence="7 10" id="KW-0012">Acyltransferase</keyword>
<dbReference type="SMART" id="SM00563">
    <property type="entry name" value="PlsC"/>
    <property type="match status" value="1"/>
</dbReference>
<evidence type="ECO:0000256" key="1">
    <source>
        <dbReference type="ARBA" id="ARBA00004370"/>
    </source>
</evidence>
<accession>A0A2P1PZB1</accession>
<keyword evidence="11" id="KW-1185">Reference proteome</keyword>
<proteinExistence type="predicted"/>
<keyword evidence="3 8" id="KW-0812">Transmembrane</keyword>
<keyword evidence="4 8" id="KW-1133">Transmembrane helix</keyword>